<dbReference type="STRING" id="246199.CUS_7780"/>
<keyword evidence="2" id="KW-0966">Cell projection</keyword>
<dbReference type="EMBL" id="ADKM02000122">
    <property type="protein sequence ID" value="EGC01841.1"/>
    <property type="molecule type" value="Genomic_DNA"/>
</dbReference>
<dbReference type="InterPro" id="IPR013783">
    <property type="entry name" value="Ig-like_fold"/>
</dbReference>
<dbReference type="InterPro" id="IPR003961">
    <property type="entry name" value="FN3_dom"/>
</dbReference>
<dbReference type="PROSITE" id="PS50853">
    <property type="entry name" value="FN3"/>
    <property type="match status" value="1"/>
</dbReference>
<dbReference type="InterPro" id="IPR011004">
    <property type="entry name" value="Trimer_LpxA-like_sf"/>
</dbReference>
<dbReference type="Gene3D" id="2.60.40.10">
    <property type="entry name" value="Immunoglobulins"/>
    <property type="match status" value="1"/>
</dbReference>
<dbReference type="SUPFAM" id="SSF51161">
    <property type="entry name" value="Trimeric LpxA-like enzymes"/>
    <property type="match status" value="1"/>
</dbReference>
<accession>E9SG59</accession>
<dbReference type="RefSeq" id="WP_002852185.1">
    <property type="nucleotide sequence ID" value="NZ_ADKM02000122.1"/>
</dbReference>
<dbReference type="Gene3D" id="2.60.120.200">
    <property type="match status" value="1"/>
</dbReference>
<dbReference type="OrthoDB" id="6428915at2"/>
<dbReference type="Gene3D" id="2.160.10.10">
    <property type="entry name" value="Hexapeptide repeat proteins"/>
    <property type="match status" value="1"/>
</dbReference>
<proteinExistence type="predicted"/>
<reference evidence="5 6" key="1">
    <citation type="submission" date="2011-02" db="EMBL/GenBank/DDBJ databases">
        <authorList>
            <person name="Nelson K.E."/>
            <person name="Sutton G."/>
            <person name="Torralba M."/>
            <person name="Durkin S."/>
            <person name="Harkins D."/>
            <person name="Montgomery R."/>
            <person name="Ziemer C."/>
            <person name="Klaassens E."/>
            <person name="Ocuiv P."/>
            <person name="Morrison M."/>
        </authorList>
    </citation>
    <scope>NUCLEOTIDE SEQUENCE [LARGE SCALE GENOMIC DNA]</scope>
    <source>
        <strain evidence="5 6">8</strain>
    </source>
</reference>
<dbReference type="SUPFAM" id="SSF49265">
    <property type="entry name" value="Fibronectin type III"/>
    <property type="match status" value="1"/>
</dbReference>
<name>E9SG59_RUMAL</name>
<feature type="signal peptide" evidence="3">
    <location>
        <begin position="1"/>
        <end position="23"/>
    </location>
</feature>
<dbReference type="InterPro" id="IPR045690">
    <property type="entry name" value="DUF6055"/>
</dbReference>
<feature type="chain" id="PRO_5003243662" evidence="3">
    <location>
        <begin position="24"/>
        <end position="935"/>
    </location>
</feature>
<dbReference type="InterPro" id="IPR001791">
    <property type="entry name" value="Laminin_G"/>
</dbReference>
<dbReference type="eggNOG" id="COG4886">
    <property type="taxonomic scope" value="Bacteria"/>
</dbReference>
<evidence type="ECO:0000259" key="4">
    <source>
        <dbReference type="PROSITE" id="PS50853"/>
    </source>
</evidence>
<evidence type="ECO:0000313" key="6">
    <source>
        <dbReference type="Proteomes" id="UP000004259"/>
    </source>
</evidence>
<sequence>MSSLFKRITAIASAGAIMSTALAAFPYSCVAEVTTSLSTRDPWCAREDVNRWESEHFQFIWGKTGADSGKVTQAFLEENAKNLEACWDVYMNELHMEPPTQSTNRSLRDGNQYKVNIYISGTGISKFPDDWAWMGYDNQGYAFMFCCVGAMQNSPNPSWVLPHEFGHVVTAHQIGWNNNKYVGALWEAIGNWFREQFLYSDYYKQWGNVSGVTDYFETYSKNLCFTPILGRDNYAAWLFLQYLTENPDGLQGYGSSFVKDLMQQGKVDEYPYHEIERLSGADIKDTLGHYAKRLATLDFKHKRDYLKRQEELFDRGEWNWGEIYTLLEKSTDTDNFYTVPTERAPQQFGVNVVPLEVTGNKISITLKGLTDIKGADWRACIAVEDINGNTRYSDLFKSGETMTMDYGNNDSAAYLTVTATPDSDTWQQYGVQYMFSEGEFDENHAPFLGKNRYPYGVTITGAGIKQARDNSSTAYGRRHSNGGGFVAYTAKVDDSVYVGENARVLGYATVKGNARIEDHAIVTGSASVSGNAIVKGHAVVAERATVKDNAIIADYAGVMGNSVISDNARVIESGLVFNNYNVSGNATVKGVAYGLAGGSASGQAIPDGDYYDDTGRNLQKGAIYGWASYEGYALNRPFTDGQYAGLEFSSESKNIAADTYTSTYAMNFGTPEWNNKLTSANGVLTFNNNSYMVGDSSYAALHDADYQTAILLRDNSKNTIFRFGDDEKYMSLTAENGDLTFTIDNGSGVQSVKAENSYKVGHWATVSVILDGDNAKLVVNDGSGAKSVYATVTADPIDIVSDDASYLIADKMNGSMDFFRVNFKEVAEPTYYYTEHEEITPAVEYPRVTNIIYNEQYHQFRMTWSPVAGAQNYGIAVYLAGKWKVQTQTIPAGTTYFTSPKLRAGQTYKVVVAAKVNGKWDISSLNSRAVTVTIK</sequence>
<evidence type="ECO:0000313" key="5">
    <source>
        <dbReference type="EMBL" id="EGC01841.1"/>
    </source>
</evidence>
<keyword evidence="3" id="KW-0732">Signal</keyword>
<dbReference type="InterPro" id="IPR036116">
    <property type="entry name" value="FN3_sf"/>
</dbReference>
<evidence type="ECO:0000256" key="2">
    <source>
        <dbReference type="ARBA" id="ARBA00023273"/>
    </source>
</evidence>
<gene>
    <name evidence="5" type="ORF">CUS_7780</name>
</gene>
<dbReference type="Pfam" id="PF02210">
    <property type="entry name" value="Laminin_G_2"/>
    <property type="match status" value="1"/>
</dbReference>
<dbReference type="Proteomes" id="UP000004259">
    <property type="component" value="Unassembled WGS sequence"/>
</dbReference>
<protein>
    <submittedName>
        <fullName evidence="5">Fibronectin type III domain protein</fullName>
    </submittedName>
</protein>
<comment type="subcellular location">
    <subcellularLocation>
        <location evidence="1">Cell projection</location>
    </subcellularLocation>
</comment>
<dbReference type="eggNOG" id="COG1208">
    <property type="taxonomic scope" value="Bacteria"/>
</dbReference>
<evidence type="ECO:0000256" key="3">
    <source>
        <dbReference type="SAM" id="SignalP"/>
    </source>
</evidence>
<comment type="caution">
    <text evidence="5">The sequence shown here is derived from an EMBL/GenBank/DDBJ whole genome shotgun (WGS) entry which is preliminary data.</text>
</comment>
<dbReference type="SUPFAM" id="SSF49899">
    <property type="entry name" value="Concanavalin A-like lectins/glucanases"/>
    <property type="match status" value="1"/>
</dbReference>
<dbReference type="AlphaFoldDB" id="E9SG59"/>
<dbReference type="Pfam" id="PF19527">
    <property type="entry name" value="DUF6055"/>
    <property type="match status" value="1"/>
</dbReference>
<feature type="domain" description="Fibronectin type-III" evidence="4">
    <location>
        <begin position="842"/>
        <end position="935"/>
    </location>
</feature>
<organism evidence="5 6">
    <name type="scientific">Ruminococcus albus 8</name>
    <dbReference type="NCBI Taxonomy" id="246199"/>
    <lineage>
        <taxon>Bacteria</taxon>
        <taxon>Bacillati</taxon>
        <taxon>Bacillota</taxon>
        <taxon>Clostridia</taxon>
        <taxon>Eubacteriales</taxon>
        <taxon>Oscillospiraceae</taxon>
        <taxon>Ruminococcus</taxon>
    </lineage>
</organism>
<dbReference type="GO" id="GO:0042995">
    <property type="term" value="C:cell projection"/>
    <property type="evidence" value="ECO:0007669"/>
    <property type="project" value="UniProtKB-SubCell"/>
</dbReference>
<evidence type="ECO:0000256" key="1">
    <source>
        <dbReference type="ARBA" id="ARBA00004316"/>
    </source>
</evidence>
<keyword evidence="6" id="KW-1185">Reference proteome</keyword>
<dbReference type="InterPro" id="IPR013320">
    <property type="entry name" value="ConA-like_dom_sf"/>
</dbReference>